<evidence type="ECO:0000313" key="3">
    <source>
        <dbReference type="Proteomes" id="UP001519538"/>
    </source>
</evidence>
<dbReference type="RefSeq" id="WP_214165727.1">
    <property type="nucleotide sequence ID" value="NZ_JABLUU010000021.1"/>
</dbReference>
<dbReference type="Pfam" id="PF09299">
    <property type="entry name" value="Mu-transpos_C"/>
    <property type="match status" value="1"/>
</dbReference>
<dbReference type="Pfam" id="PF09039">
    <property type="entry name" value="HTH_Tnp_Mu_2"/>
    <property type="match status" value="1"/>
</dbReference>
<dbReference type="Gene3D" id="1.10.10.10">
    <property type="entry name" value="Winged helix-like DNA-binding domain superfamily/Winged helix DNA-binding domain"/>
    <property type="match status" value="1"/>
</dbReference>
<evidence type="ECO:0000313" key="2">
    <source>
        <dbReference type="EMBL" id="MBT0676630.1"/>
    </source>
</evidence>
<dbReference type="InterPro" id="IPR036388">
    <property type="entry name" value="WH-like_DNA-bd_sf"/>
</dbReference>
<dbReference type="Pfam" id="PF02316">
    <property type="entry name" value="HTH_Tnp_Mu_1"/>
    <property type="match status" value="1"/>
</dbReference>
<feature type="domain" description="HTH Mu-type" evidence="1">
    <location>
        <begin position="5"/>
        <end position="79"/>
    </location>
</feature>
<dbReference type="Gene3D" id="6.10.250.2550">
    <property type="match status" value="1"/>
</dbReference>
<dbReference type="InterPro" id="IPR009057">
    <property type="entry name" value="Homeodomain-like_sf"/>
</dbReference>
<sequence length="653" mass="73717">MHASAWLSPAELAAMALPGLPGTKQGIQARIEAENWLDPEREGQTWRKRAGRGGGYEFTMYALPLPTQAALAIRLQDTPIGQQESEDFRTECRREDLWRRYEAMPETRKEAARKALAVIEAIETLLQAGVRKNHAIMQVARLKGVGKTTIYNWYRDIRGLDRCDWLPALAPHYAASQARAECPAEAWEILKADYLRLSGPTFQDCYRRLEGQAKKNGWTLPSAKTLKRRMDALGTELLTLCRKGEEALTRMYPAQERDRSLFHALEAVNADGHTFDVFVQWPGVAKPVRPTMIGFQDLYSGMILSWRLDISENKEMVRLAFGDMVERYGIPHHCWLDNGRSFASKWLTGGVENRYRFKLRDDEPQGIMPHLGVQVHWTNPYSGQSKPIERAWRDLAQGLSKHPRFEGAYTGNNPVNKPENYGTHAVPLDEFIAIVAEGIREHNERIGRRSKVCGGKHSFRQAFEASYAAAPITKATPEQRRMWLMAAEAIRADRRTGAITLEGNRYWAECLAGMGGEQLIVRFDPQAMHQSVHVYRLDNTYVAEAQCLEAAGFADKTAAQSHNRARKAWVRAQKDMAKAQKRMSVGELQDIYLPDPNTAGDEPVEAKIVRPFRPAAIAHGNAAVAIDLDAIEDGEEEELSSVVKLRQFMRQQA</sequence>
<dbReference type="Gene3D" id="1.10.10.60">
    <property type="entry name" value="Homeodomain-like"/>
    <property type="match status" value="2"/>
</dbReference>
<dbReference type="Gene3D" id="2.30.30.130">
    <property type="entry name" value="Transposase, Mu, C-terminal"/>
    <property type="match status" value="1"/>
</dbReference>
<dbReference type="GeneID" id="79188998"/>
<proteinExistence type="predicted"/>
<dbReference type="SUPFAM" id="SSF46955">
    <property type="entry name" value="Putative DNA-binding domain"/>
    <property type="match status" value="1"/>
</dbReference>
<dbReference type="InterPro" id="IPR012337">
    <property type="entry name" value="RNaseH-like_sf"/>
</dbReference>
<gene>
    <name evidence="2" type="ORF">HNO79_14700</name>
</gene>
<dbReference type="InterPro" id="IPR036397">
    <property type="entry name" value="RNaseH_sf"/>
</dbReference>
<organism evidence="2 3">
    <name type="scientific">Komagataeibacter oboediens</name>
    <dbReference type="NCBI Taxonomy" id="65958"/>
    <lineage>
        <taxon>Bacteria</taxon>
        <taxon>Pseudomonadati</taxon>
        <taxon>Pseudomonadota</taxon>
        <taxon>Alphaproteobacteria</taxon>
        <taxon>Acetobacterales</taxon>
        <taxon>Acetobacteraceae</taxon>
        <taxon>Komagataeibacter</taxon>
    </lineage>
</organism>
<dbReference type="Gene3D" id="3.30.420.10">
    <property type="entry name" value="Ribonuclease H-like superfamily/Ribonuclease H"/>
    <property type="match status" value="1"/>
</dbReference>
<keyword evidence="3" id="KW-1185">Reference proteome</keyword>
<dbReference type="EMBL" id="JABLUU010000021">
    <property type="protein sequence ID" value="MBT0676630.1"/>
    <property type="molecule type" value="Genomic_DNA"/>
</dbReference>
<dbReference type="SUPFAM" id="SSF50610">
    <property type="entry name" value="mu transposase, C-terminal domain"/>
    <property type="match status" value="1"/>
</dbReference>
<dbReference type="SUPFAM" id="SSF46689">
    <property type="entry name" value="Homeodomain-like"/>
    <property type="match status" value="2"/>
</dbReference>
<dbReference type="InterPro" id="IPR009004">
    <property type="entry name" value="Transposase_Mu_C"/>
</dbReference>
<evidence type="ECO:0000259" key="1">
    <source>
        <dbReference type="PROSITE" id="PS51702"/>
    </source>
</evidence>
<comment type="caution">
    <text evidence="2">The sequence shown here is derived from an EMBL/GenBank/DDBJ whole genome shotgun (WGS) entry which is preliminary data.</text>
</comment>
<protein>
    <submittedName>
        <fullName evidence="2">Transposase</fullName>
    </submittedName>
</protein>
<accession>A0ABS5SRY9</accession>
<dbReference type="PROSITE" id="PS51702">
    <property type="entry name" value="HTH_MU"/>
    <property type="match status" value="1"/>
</dbReference>
<name>A0ABS5SRY9_9PROT</name>
<dbReference type="Proteomes" id="UP001519538">
    <property type="component" value="Unassembled WGS sequence"/>
</dbReference>
<dbReference type="Pfam" id="PF02914">
    <property type="entry name" value="DDE_2"/>
    <property type="match status" value="1"/>
</dbReference>
<reference evidence="2 3" key="1">
    <citation type="journal article" date="2021" name="Astrobiology">
        <title>Bacterial Cellulose Retains Robustness but Its Synthesis Declines After Exposure to a Mars-Like Environment Simulated Outside the International Space Station.</title>
        <authorList>
            <person name="Orlovska I."/>
            <person name="Podolich O."/>
            <person name="Kukharenko O."/>
            <person name="Zaets I."/>
            <person name="Reva O."/>
            <person name="Khirunenko L."/>
            <person name="Zmejkoski D."/>
            <person name="Rogalsky S."/>
            <person name="Barh D."/>
            <person name="Tiwari S."/>
            <person name="Kumavath R."/>
            <person name="Goes-Neto A."/>
            <person name="Azevedo V."/>
            <person name="Brenig B."/>
            <person name="Ghosh P."/>
            <person name="de Vera J.P."/>
            <person name="Kozyrovska N."/>
        </authorList>
    </citation>
    <scope>NUCLEOTIDE SEQUENCE [LARGE SCALE GENOMIC DNA]</scope>
    <source>
        <strain evidence="2 3">IMBG 311</strain>
    </source>
</reference>
<dbReference type="InterPro" id="IPR004189">
    <property type="entry name" value="Phage_Mu_transposase"/>
</dbReference>
<dbReference type="InterPro" id="IPR003314">
    <property type="entry name" value="Mu-type_HTH"/>
</dbReference>
<dbReference type="InterPro" id="IPR015378">
    <property type="entry name" value="Transposase-like_Mu_C"/>
</dbReference>
<dbReference type="SUPFAM" id="SSF53098">
    <property type="entry name" value="Ribonuclease H-like"/>
    <property type="match status" value="1"/>
</dbReference>
<dbReference type="InterPro" id="IPR015126">
    <property type="entry name" value="Mu_I-gamma"/>
</dbReference>
<dbReference type="InterPro" id="IPR009061">
    <property type="entry name" value="DNA-bd_dom_put_sf"/>
</dbReference>